<reference evidence="2 3" key="1">
    <citation type="submission" date="2017-09" db="EMBL/GenBank/DDBJ databases">
        <title>Draft Genome Sequence of Corynebacterium accolens AH4003.</title>
        <authorList>
            <person name="Chen Y."/>
            <person name="Oosthuysen W.F."/>
            <person name="Kelley S."/>
            <person name="Horswill A."/>
        </authorList>
    </citation>
    <scope>NUCLEOTIDE SEQUENCE [LARGE SCALE GENOMIC DNA]</scope>
    <source>
        <strain evidence="2 3">AH4003</strain>
    </source>
</reference>
<feature type="signal peptide" evidence="1">
    <location>
        <begin position="1"/>
        <end position="23"/>
    </location>
</feature>
<comment type="caution">
    <text evidence="2">The sequence shown here is derived from an EMBL/GenBank/DDBJ whole genome shotgun (WGS) entry which is preliminary data.</text>
</comment>
<gene>
    <name evidence="2" type="ORF">COM45_03585</name>
</gene>
<dbReference type="EMBL" id="NWBP01000011">
    <property type="protein sequence ID" value="PCC83442.1"/>
    <property type="molecule type" value="Genomic_DNA"/>
</dbReference>
<proteinExistence type="predicted"/>
<organism evidence="2 3">
    <name type="scientific">Corynebacterium accolens</name>
    <dbReference type="NCBI Taxonomy" id="38284"/>
    <lineage>
        <taxon>Bacteria</taxon>
        <taxon>Bacillati</taxon>
        <taxon>Actinomycetota</taxon>
        <taxon>Actinomycetes</taxon>
        <taxon>Mycobacteriales</taxon>
        <taxon>Corynebacteriaceae</taxon>
        <taxon>Corynebacterium</taxon>
    </lineage>
</organism>
<dbReference type="Proteomes" id="UP000218690">
    <property type="component" value="Unassembled WGS sequence"/>
</dbReference>
<feature type="chain" id="PRO_5038378473" description="Secreted protein" evidence="1">
    <location>
        <begin position="24"/>
        <end position="130"/>
    </location>
</feature>
<protein>
    <recommendedName>
        <fullName evidence="4">Secreted protein</fullName>
    </recommendedName>
</protein>
<evidence type="ECO:0008006" key="4">
    <source>
        <dbReference type="Google" id="ProtNLM"/>
    </source>
</evidence>
<evidence type="ECO:0000313" key="2">
    <source>
        <dbReference type="EMBL" id="PCC83442.1"/>
    </source>
</evidence>
<evidence type="ECO:0000313" key="3">
    <source>
        <dbReference type="Proteomes" id="UP000218690"/>
    </source>
</evidence>
<sequence length="130" mass="12836">MKKTLVAATAACAILAGGGAAVATGFNPFSKDAKTTAGTQLTSTVDGQLKPGQELLIAANCPGTRANLTTSWGATTVLSPAADLGQLVGYVTAPDNIGPGPADGYHTYTVTCDSGETDTFTFASGGNGGH</sequence>
<accession>A0A2A4ALR4</accession>
<keyword evidence="1" id="KW-0732">Signal</keyword>
<name>A0A2A4ALR4_9CORY</name>
<dbReference type="AlphaFoldDB" id="A0A2A4ALR4"/>
<evidence type="ECO:0000256" key="1">
    <source>
        <dbReference type="SAM" id="SignalP"/>
    </source>
</evidence>